<name>A0A4Y7I6C7_PAPSO</name>
<accession>A0A4Y7I6C7</accession>
<proteinExistence type="predicted"/>
<evidence type="ECO:0000313" key="1">
    <source>
        <dbReference type="EMBL" id="RZC44364.1"/>
    </source>
</evidence>
<keyword evidence="2" id="KW-1185">Reference proteome</keyword>
<dbReference type="EMBL" id="CM010715">
    <property type="protein sequence ID" value="RZC44364.1"/>
    <property type="molecule type" value="Genomic_DNA"/>
</dbReference>
<dbReference type="AlphaFoldDB" id="A0A4Y7I6C7"/>
<dbReference type="Proteomes" id="UP000316621">
    <property type="component" value="Chromosome 1"/>
</dbReference>
<evidence type="ECO:0000313" key="2">
    <source>
        <dbReference type="Proteomes" id="UP000316621"/>
    </source>
</evidence>
<gene>
    <name evidence="1" type="ORF">C5167_037323</name>
</gene>
<sequence length="27" mass="2930">MDLRLLGFSRHGNVTDTGGEILENSVV</sequence>
<reference evidence="1 2" key="1">
    <citation type="journal article" date="2018" name="Science">
        <title>The opium poppy genome and morphinan production.</title>
        <authorList>
            <person name="Guo L."/>
            <person name="Winzer T."/>
            <person name="Yang X."/>
            <person name="Li Y."/>
            <person name="Ning Z."/>
            <person name="He Z."/>
            <person name="Teodor R."/>
            <person name="Lu Y."/>
            <person name="Bowser T.A."/>
            <person name="Graham I.A."/>
            <person name="Ye K."/>
        </authorList>
    </citation>
    <scope>NUCLEOTIDE SEQUENCE [LARGE SCALE GENOMIC DNA]</scope>
    <source>
        <strain evidence="2">cv. HN1</strain>
        <tissue evidence="1">Leaves</tissue>
    </source>
</reference>
<protein>
    <submittedName>
        <fullName evidence="1">Uncharacterized protein</fullName>
    </submittedName>
</protein>
<dbReference type="Gramene" id="RZC44364">
    <property type="protein sequence ID" value="RZC44364"/>
    <property type="gene ID" value="C5167_037323"/>
</dbReference>
<organism evidence="1 2">
    <name type="scientific">Papaver somniferum</name>
    <name type="common">Opium poppy</name>
    <dbReference type="NCBI Taxonomy" id="3469"/>
    <lineage>
        <taxon>Eukaryota</taxon>
        <taxon>Viridiplantae</taxon>
        <taxon>Streptophyta</taxon>
        <taxon>Embryophyta</taxon>
        <taxon>Tracheophyta</taxon>
        <taxon>Spermatophyta</taxon>
        <taxon>Magnoliopsida</taxon>
        <taxon>Ranunculales</taxon>
        <taxon>Papaveraceae</taxon>
        <taxon>Papaveroideae</taxon>
        <taxon>Papaver</taxon>
    </lineage>
</organism>